<feature type="non-terminal residue" evidence="1">
    <location>
        <position position="100"/>
    </location>
</feature>
<name>A0AAV5W1K8_9BILA</name>
<dbReference type="EMBL" id="BTSY01000004">
    <property type="protein sequence ID" value="GMT24842.1"/>
    <property type="molecule type" value="Genomic_DNA"/>
</dbReference>
<accession>A0AAV5W1K8</accession>
<dbReference type="AlphaFoldDB" id="A0AAV5W1K8"/>
<dbReference type="Proteomes" id="UP001432322">
    <property type="component" value="Unassembled WGS sequence"/>
</dbReference>
<evidence type="ECO:0000313" key="2">
    <source>
        <dbReference type="Proteomes" id="UP001432322"/>
    </source>
</evidence>
<proteinExistence type="predicted"/>
<evidence type="ECO:0000313" key="1">
    <source>
        <dbReference type="EMBL" id="GMT24842.1"/>
    </source>
</evidence>
<organism evidence="1 2">
    <name type="scientific">Pristionchus fissidentatus</name>
    <dbReference type="NCBI Taxonomy" id="1538716"/>
    <lineage>
        <taxon>Eukaryota</taxon>
        <taxon>Metazoa</taxon>
        <taxon>Ecdysozoa</taxon>
        <taxon>Nematoda</taxon>
        <taxon>Chromadorea</taxon>
        <taxon>Rhabditida</taxon>
        <taxon>Rhabditina</taxon>
        <taxon>Diplogasteromorpha</taxon>
        <taxon>Diplogasteroidea</taxon>
        <taxon>Neodiplogasteridae</taxon>
        <taxon>Pristionchus</taxon>
    </lineage>
</organism>
<gene>
    <name evidence="1" type="ORF">PFISCL1PPCAC_16139</name>
</gene>
<comment type="caution">
    <text evidence="1">The sequence shown here is derived from an EMBL/GenBank/DDBJ whole genome shotgun (WGS) entry which is preliminary data.</text>
</comment>
<reference evidence="1" key="1">
    <citation type="submission" date="2023-10" db="EMBL/GenBank/DDBJ databases">
        <title>Genome assembly of Pristionchus species.</title>
        <authorList>
            <person name="Yoshida K."/>
            <person name="Sommer R.J."/>
        </authorList>
    </citation>
    <scope>NUCLEOTIDE SEQUENCE</scope>
    <source>
        <strain evidence="1">RS5133</strain>
    </source>
</reference>
<sequence length="100" mass="11336">SSRSAMLTQSRMVGCRIGTKTERGGGSIAEGKRYRTHIINSYRKASGYLYDEHERMAYILCDKRGDALEVCRKENRSGFEEATVCKFTKSKHYNVLCSDA</sequence>
<keyword evidence="2" id="KW-1185">Reference proteome</keyword>
<protein>
    <submittedName>
        <fullName evidence="1">Uncharacterized protein</fullName>
    </submittedName>
</protein>
<feature type="non-terminal residue" evidence="1">
    <location>
        <position position="1"/>
    </location>
</feature>